<dbReference type="EMBL" id="JAVRQU010000006">
    <property type="protein sequence ID" value="KAK5702102.1"/>
    <property type="molecule type" value="Genomic_DNA"/>
</dbReference>
<evidence type="ECO:0000313" key="2">
    <source>
        <dbReference type="Proteomes" id="UP001310594"/>
    </source>
</evidence>
<accession>A0AAN8A3N1</accession>
<evidence type="ECO:0000313" key="1">
    <source>
        <dbReference type="EMBL" id="KAK5702102.1"/>
    </source>
</evidence>
<dbReference type="AlphaFoldDB" id="A0AAN8A3N1"/>
<comment type="caution">
    <text evidence="1">The sequence shown here is derived from an EMBL/GenBank/DDBJ whole genome shotgun (WGS) entry which is preliminary data.</text>
</comment>
<protein>
    <submittedName>
        <fullName evidence="1">Uncharacterized protein</fullName>
    </submittedName>
</protein>
<proteinExistence type="predicted"/>
<dbReference type="Proteomes" id="UP001310594">
    <property type="component" value="Unassembled WGS sequence"/>
</dbReference>
<name>A0AAN8A3N1_9PEZI</name>
<organism evidence="1 2">
    <name type="scientific">Elasticomyces elasticus</name>
    <dbReference type="NCBI Taxonomy" id="574655"/>
    <lineage>
        <taxon>Eukaryota</taxon>
        <taxon>Fungi</taxon>
        <taxon>Dikarya</taxon>
        <taxon>Ascomycota</taxon>
        <taxon>Pezizomycotina</taxon>
        <taxon>Dothideomycetes</taxon>
        <taxon>Dothideomycetidae</taxon>
        <taxon>Mycosphaerellales</taxon>
        <taxon>Teratosphaeriaceae</taxon>
        <taxon>Elasticomyces</taxon>
    </lineage>
</organism>
<reference evidence="1" key="1">
    <citation type="submission" date="2023-08" db="EMBL/GenBank/DDBJ databases">
        <title>Black Yeasts Isolated from many extreme environments.</title>
        <authorList>
            <person name="Coleine C."/>
            <person name="Stajich J.E."/>
            <person name="Selbmann L."/>
        </authorList>
    </citation>
    <scope>NUCLEOTIDE SEQUENCE</scope>
    <source>
        <strain evidence="1">CCFEE 5810</strain>
    </source>
</reference>
<sequence>MSSPYPATWTWKAQPTTAWRPVVNHWTVRTAARNRASSVGYRMETAPPASIMANALKLAASHTRIVLTTTTPNATAKNRAPPVPENVMQTACTQPAVKNVSWPTDRVWRPCVLRAANTVLVLDIAQRLAIPSHTILVRKKSTADASVLDSVEKHVRRWNSARTADLTKSKP</sequence>
<gene>
    <name evidence="1" type="ORF">LTR97_004922</name>
</gene>